<dbReference type="AlphaFoldDB" id="A0A895XT46"/>
<dbReference type="Gene3D" id="3.20.20.120">
    <property type="entry name" value="Enolase-like C-terminal domain"/>
    <property type="match status" value="1"/>
</dbReference>
<organism evidence="5 6">
    <name type="scientific">Natronoglycomyces albus</name>
    <dbReference type="NCBI Taxonomy" id="2811108"/>
    <lineage>
        <taxon>Bacteria</taxon>
        <taxon>Bacillati</taxon>
        <taxon>Actinomycetota</taxon>
        <taxon>Actinomycetes</taxon>
        <taxon>Glycomycetales</taxon>
        <taxon>Glycomycetaceae</taxon>
        <taxon>Natronoglycomyces</taxon>
    </lineage>
</organism>
<dbReference type="PANTHER" id="PTHR21621">
    <property type="entry name" value="RIBOSOMAL PROTEIN S6 MODIFICATION PROTEIN"/>
    <property type="match status" value="1"/>
</dbReference>
<dbReference type="EMBL" id="CP070496">
    <property type="protein sequence ID" value="QSB04808.1"/>
    <property type="molecule type" value="Genomic_DNA"/>
</dbReference>
<dbReference type="InterPro" id="IPR036849">
    <property type="entry name" value="Enolase-like_C_sf"/>
</dbReference>
<name>A0A895XT46_9ACTN</name>
<evidence type="ECO:0000313" key="5">
    <source>
        <dbReference type="EMBL" id="QSB04808.1"/>
    </source>
</evidence>
<evidence type="ECO:0000256" key="1">
    <source>
        <dbReference type="PROSITE-ProRule" id="PRU00409"/>
    </source>
</evidence>
<dbReference type="InterPro" id="IPR011761">
    <property type="entry name" value="ATP-grasp"/>
</dbReference>
<dbReference type="PANTHER" id="PTHR21621:SF0">
    <property type="entry name" value="BETA-CITRYLGLUTAMATE SYNTHASE B-RELATED"/>
    <property type="match status" value="1"/>
</dbReference>
<evidence type="ECO:0000256" key="2">
    <source>
        <dbReference type="PROSITE-ProRule" id="PRU00520"/>
    </source>
</evidence>
<dbReference type="InterPro" id="IPR013815">
    <property type="entry name" value="ATP_grasp_subdomain_1"/>
</dbReference>
<dbReference type="Gene3D" id="3.30.470.20">
    <property type="entry name" value="ATP-grasp fold, B domain"/>
    <property type="match status" value="2"/>
</dbReference>
<feature type="domain" description="ATP-grasp" evidence="3">
    <location>
        <begin position="504"/>
        <end position="759"/>
    </location>
</feature>
<dbReference type="SUPFAM" id="SSF56059">
    <property type="entry name" value="Glutathione synthetase ATP-binding domain-like"/>
    <property type="match status" value="1"/>
</dbReference>
<evidence type="ECO:0000259" key="3">
    <source>
        <dbReference type="PROSITE" id="PS50975"/>
    </source>
</evidence>
<dbReference type="GO" id="GO:0046872">
    <property type="term" value="F:metal ion binding"/>
    <property type="evidence" value="ECO:0007669"/>
    <property type="project" value="InterPro"/>
</dbReference>
<dbReference type="Gene3D" id="3.30.70.100">
    <property type="match status" value="1"/>
</dbReference>
<dbReference type="Gene3D" id="3.30.1490.20">
    <property type="entry name" value="ATP-grasp fold, A domain"/>
    <property type="match status" value="1"/>
</dbReference>
<sequence length="859" mass="93888">MTAAARPTPGSTAEELRIDRVSLIQYSGLSIHARVLNPPLGFLLGIKGTRGGEEFEAWGEAAVPGRVTAQTWRALHETAAELEGSTISLGTWAKQPRQHARFSPWWTKHRFSNRNAYRFANLLIESLALEVLDQTGILASQGWAVDVDEVAAQRRHLIKLPTKPTEAHRQRLHGLLGPTDEESDETRAPIYRVECTGNVDADLALLAHMADTDTLPAQRPTLWLTFTNPLATATAEAYVDKLSALQVSTPLTGRVIVEDVLPGRRPAQLVRLQKRADAALSHSEATLSIAARRDINSAAALKKLLRSGHIDVIVLDPNEWGSFTALRDAATSTKEASANVQVWLNGSGFGCVLTRRREAQLFASTAQLDGYCLDDTADKWSTFQPGWDPEKAIAPRVGPQQRIDLLQLAPKIDKYLSLPAAGPSKQPQANDFSSDFMPGLPTGMAKQWHLEMSAMQAGLSTRRLGRHLFLIEQAGREPVGFTESQPSTTSMASRAIAREKGITRALLDHHDLPIAPGFLHPAGDPDGAEKRALEMGFPLVVKPEGGSQGMGITTGINNVEQLRRAFEAVENSRYAGADLIIERHVTGADYRIIATPDEALAVIRRDNARVWGDGRRTIEELILEANTLRRRNPNLCRRLIDPDQHLFDTLEKQGYTIDEIPAADVEVELSTLANLSQGGTSTEVFEETHPTILDLAVRATRSLGLPFAGVDLLIPDHRVSVHDQSLTITEMNHNAAVLLRYPMYGPPRDVCEALVRQAGKRAGMDMTPRQETLNITVTITGHLADTGYGTWFAKAARALALNGSVREAGDTVSAHLHGEAMRVTGMLCLAHKGSKRSLPVEIHTQPTPSAPPRGFTIDR</sequence>
<evidence type="ECO:0000259" key="4">
    <source>
        <dbReference type="PROSITE" id="PS51160"/>
    </source>
</evidence>
<dbReference type="PROSITE" id="PS51160">
    <property type="entry name" value="ACYLPHOSPHATASE_3"/>
    <property type="match status" value="1"/>
</dbReference>
<keyword evidence="6" id="KW-1185">Reference proteome</keyword>
<gene>
    <name evidence="5" type="ORF">JQS30_13700</name>
</gene>
<dbReference type="InterPro" id="IPR001792">
    <property type="entry name" value="Acylphosphatase-like_dom"/>
</dbReference>
<comment type="caution">
    <text evidence="2">Lacks conserved residue(s) required for the propagation of feature annotation.</text>
</comment>
<dbReference type="Pfam" id="PF02786">
    <property type="entry name" value="CPSase_L_D2"/>
    <property type="match status" value="1"/>
</dbReference>
<protein>
    <recommendedName>
        <fullName evidence="7">ATP-grasp domain-containing protein</fullName>
    </recommendedName>
</protein>
<dbReference type="GO" id="GO:0009432">
    <property type="term" value="P:SOS response"/>
    <property type="evidence" value="ECO:0007669"/>
    <property type="project" value="TreeGrafter"/>
</dbReference>
<keyword evidence="1" id="KW-0067">ATP-binding</keyword>
<dbReference type="GO" id="GO:0005524">
    <property type="term" value="F:ATP binding"/>
    <property type="evidence" value="ECO:0007669"/>
    <property type="project" value="UniProtKB-UniRule"/>
</dbReference>
<feature type="domain" description="Acylphosphatase-like" evidence="4">
    <location>
        <begin position="774"/>
        <end position="859"/>
    </location>
</feature>
<proteinExistence type="predicted"/>
<dbReference type="GO" id="GO:0005737">
    <property type="term" value="C:cytoplasm"/>
    <property type="evidence" value="ECO:0007669"/>
    <property type="project" value="TreeGrafter"/>
</dbReference>
<dbReference type="InterPro" id="IPR005479">
    <property type="entry name" value="CPAse_ATP-bd"/>
</dbReference>
<reference evidence="5" key="1">
    <citation type="submission" date="2021-02" db="EMBL/GenBank/DDBJ databases">
        <title>Natronoglycomyces albus gen. nov., sp. nov, a haloalkaliphilic actinobacterium from a soda solonchak soil.</title>
        <authorList>
            <person name="Sorokin D.Y."/>
            <person name="Khijniak T.V."/>
            <person name="Zakharycheva A.P."/>
            <person name="Boueva O.V."/>
            <person name="Ariskina E.V."/>
            <person name="Hahnke R.L."/>
            <person name="Bunk B."/>
            <person name="Sproer C."/>
            <person name="Schumann P."/>
            <person name="Evtushenko L.I."/>
            <person name="Kublanov I.V."/>
        </authorList>
    </citation>
    <scope>NUCLEOTIDE SEQUENCE</scope>
    <source>
        <strain evidence="5">DSM 106290</strain>
    </source>
</reference>
<evidence type="ECO:0008006" key="7">
    <source>
        <dbReference type="Google" id="ProtNLM"/>
    </source>
</evidence>
<dbReference type="PROSITE" id="PS50975">
    <property type="entry name" value="ATP_GRASP"/>
    <property type="match status" value="1"/>
</dbReference>
<evidence type="ECO:0000313" key="6">
    <source>
        <dbReference type="Proteomes" id="UP000662939"/>
    </source>
</evidence>
<dbReference type="KEGG" id="nav:JQS30_13700"/>
<dbReference type="Proteomes" id="UP000662939">
    <property type="component" value="Chromosome"/>
</dbReference>
<keyword evidence="1" id="KW-0547">Nucleotide-binding</keyword>
<accession>A0A895XT46</accession>
<dbReference type="SUPFAM" id="SSF54975">
    <property type="entry name" value="Acylphosphatase/BLUF domain-like"/>
    <property type="match status" value="1"/>
</dbReference>
<dbReference type="GO" id="GO:0018169">
    <property type="term" value="F:ribosomal S6-glutamic acid ligase activity"/>
    <property type="evidence" value="ECO:0007669"/>
    <property type="project" value="TreeGrafter"/>
</dbReference>
<dbReference type="InterPro" id="IPR036046">
    <property type="entry name" value="Acylphosphatase-like_dom_sf"/>
</dbReference>
<dbReference type="RefSeq" id="WP_213170807.1">
    <property type="nucleotide sequence ID" value="NZ_CP070496.1"/>
</dbReference>